<organism evidence="1 2">
    <name type="scientific">Fodinibius salipaludis</name>
    <dbReference type="NCBI Taxonomy" id="2032627"/>
    <lineage>
        <taxon>Bacteria</taxon>
        <taxon>Pseudomonadati</taxon>
        <taxon>Balneolota</taxon>
        <taxon>Balneolia</taxon>
        <taxon>Balneolales</taxon>
        <taxon>Balneolaceae</taxon>
        <taxon>Fodinibius</taxon>
    </lineage>
</organism>
<evidence type="ECO:0000313" key="1">
    <source>
        <dbReference type="EMBL" id="PAU95397.1"/>
    </source>
</evidence>
<keyword evidence="2" id="KW-1185">Reference proteome</keyword>
<dbReference type="InterPro" id="IPR010260">
    <property type="entry name" value="AlpA"/>
</dbReference>
<dbReference type="InterPro" id="IPR009061">
    <property type="entry name" value="DNA-bd_dom_put_sf"/>
</dbReference>
<evidence type="ECO:0000313" key="2">
    <source>
        <dbReference type="Proteomes" id="UP000218831"/>
    </source>
</evidence>
<dbReference type="OrthoDB" id="8527558at2"/>
<dbReference type="SUPFAM" id="SSF46955">
    <property type="entry name" value="Putative DNA-binding domain"/>
    <property type="match status" value="1"/>
</dbReference>
<dbReference type="RefSeq" id="WP_095605524.1">
    <property type="nucleotide sequence ID" value="NZ_NSKE01000002.1"/>
</dbReference>
<accession>A0A2A2GEP9</accession>
<dbReference type="Gene3D" id="1.10.238.160">
    <property type="match status" value="1"/>
</dbReference>
<gene>
    <name evidence="1" type="ORF">CK503_04160</name>
</gene>
<dbReference type="Proteomes" id="UP000218831">
    <property type="component" value="Unassembled WGS sequence"/>
</dbReference>
<dbReference type="AlphaFoldDB" id="A0A2A2GEP9"/>
<proteinExistence type="predicted"/>
<protein>
    <submittedName>
        <fullName evidence="1">Transcriptional regulator</fullName>
    </submittedName>
</protein>
<name>A0A2A2GEP9_9BACT</name>
<reference evidence="1 2" key="1">
    <citation type="submission" date="2017-08" db="EMBL/GenBank/DDBJ databases">
        <title>Aliifodinibius alkalisoli sp. nov., isolated from saline alkaline soil.</title>
        <authorList>
            <person name="Liu D."/>
            <person name="Zhang G."/>
        </authorList>
    </citation>
    <scope>NUCLEOTIDE SEQUENCE [LARGE SCALE GENOMIC DNA]</scope>
    <source>
        <strain evidence="1 2">WN023</strain>
    </source>
</reference>
<sequence length="62" mass="7200">MKNLIIRPAELAEKLSISLATLYRMKKAGELPPQIKIHERAVGWKVSDIEEWLEERKEAGRE</sequence>
<dbReference type="Pfam" id="PF05930">
    <property type="entry name" value="Phage_AlpA"/>
    <property type="match status" value="1"/>
</dbReference>
<comment type="caution">
    <text evidence="1">The sequence shown here is derived from an EMBL/GenBank/DDBJ whole genome shotgun (WGS) entry which is preliminary data.</text>
</comment>
<dbReference type="EMBL" id="NSKE01000002">
    <property type="protein sequence ID" value="PAU95397.1"/>
    <property type="molecule type" value="Genomic_DNA"/>
</dbReference>